<dbReference type="AlphaFoldDB" id="A0AAD9MPV1"/>
<evidence type="ECO:0000313" key="1">
    <source>
        <dbReference type="EMBL" id="KAK2139316.1"/>
    </source>
</evidence>
<evidence type="ECO:0000313" key="2">
    <source>
        <dbReference type="Proteomes" id="UP001208570"/>
    </source>
</evidence>
<keyword evidence="2" id="KW-1185">Reference proteome</keyword>
<sequence>MSLITIWHVEADQCIFRTFNDVKTTTDNVTELFVVETYKRNCEFLCYKKPSQCVAANIVVSDATTYWCELVFFNSTKGKRLLLESNPNEKHI</sequence>
<proteinExistence type="predicted"/>
<protein>
    <submittedName>
        <fullName evidence="1">Uncharacterized protein</fullName>
    </submittedName>
</protein>
<comment type="caution">
    <text evidence="1">The sequence shown here is derived from an EMBL/GenBank/DDBJ whole genome shotgun (WGS) entry which is preliminary data.</text>
</comment>
<reference evidence="1" key="1">
    <citation type="journal article" date="2023" name="Mol. Biol. Evol.">
        <title>Third-Generation Sequencing Reveals the Adaptive Role of the Epigenome in Three Deep-Sea Polychaetes.</title>
        <authorList>
            <person name="Perez M."/>
            <person name="Aroh O."/>
            <person name="Sun Y."/>
            <person name="Lan Y."/>
            <person name="Juniper S.K."/>
            <person name="Young C.R."/>
            <person name="Angers B."/>
            <person name="Qian P.Y."/>
        </authorList>
    </citation>
    <scope>NUCLEOTIDE SEQUENCE</scope>
    <source>
        <strain evidence="1">P08H-3</strain>
    </source>
</reference>
<gene>
    <name evidence="1" type="ORF">LSH36_1870g00001</name>
</gene>
<dbReference type="Proteomes" id="UP001208570">
    <property type="component" value="Unassembled WGS sequence"/>
</dbReference>
<accession>A0AAD9MPV1</accession>
<organism evidence="1 2">
    <name type="scientific">Paralvinella palmiformis</name>
    <dbReference type="NCBI Taxonomy" id="53620"/>
    <lineage>
        <taxon>Eukaryota</taxon>
        <taxon>Metazoa</taxon>
        <taxon>Spiralia</taxon>
        <taxon>Lophotrochozoa</taxon>
        <taxon>Annelida</taxon>
        <taxon>Polychaeta</taxon>
        <taxon>Sedentaria</taxon>
        <taxon>Canalipalpata</taxon>
        <taxon>Terebellida</taxon>
        <taxon>Terebelliformia</taxon>
        <taxon>Alvinellidae</taxon>
        <taxon>Paralvinella</taxon>
    </lineage>
</organism>
<dbReference type="EMBL" id="JAODUP010001865">
    <property type="protein sequence ID" value="KAK2139316.1"/>
    <property type="molecule type" value="Genomic_DNA"/>
</dbReference>
<name>A0AAD9MPV1_9ANNE</name>